<accession>A0A6J4PSV8</accession>
<feature type="compositionally biased region" description="Low complexity" evidence="1">
    <location>
        <begin position="59"/>
        <end position="71"/>
    </location>
</feature>
<feature type="region of interest" description="Disordered" evidence="1">
    <location>
        <begin position="1"/>
        <end position="110"/>
    </location>
</feature>
<feature type="non-terminal residue" evidence="2">
    <location>
        <position position="110"/>
    </location>
</feature>
<evidence type="ECO:0000313" key="2">
    <source>
        <dbReference type="EMBL" id="CAA9418916.1"/>
    </source>
</evidence>
<protein>
    <submittedName>
        <fullName evidence="2">Phage integrase</fullName>
    </submittedName>
</protein>
<feature type="compositionally biased region" description="Basic residues" evidence="1">
    <location>
        <begin position="11"/>
        <end position="22"/>
    </location>
</feature>
<proteinExistence type="predicted"/>
<dbReference type="EMBL" id="CADCUV010000107">
    <property type="protein sequence ID" value="CAA9418916.1"/>
    <property type="molecule type" value="Genomic_DNA"/>
</dbReference>
<feature type="compositionally biased region" description="Basic and acidic residues" evidence="1">
    <location>
        <begin position="76"/>
        <end position="85"/>
    </location>
</feature>
<feature type="non-terminal residue" evidence="2">
    <location>
        <position position="1"/>
    </location>
</feature>
<name>A0A6J4PSV8_9ACTN</name>
<feature type="compositionally biased region" description="Basic and acidic residues" evidence="1">
    <location>
        <begin position="94"/>
        <end position="110"/>
    </location>
</feature>
<reference evidence="2" key="1">
    <citation type="submission" date="2020-02" db="EMBL/GenBank/DDBJ databases">
        <authorList>
            <person name="Meier V. D."/>
        </authorList>
    </citation>
    <scope>NUCLEOTIDE SEQUENCE</scope>
    <source>
        <strain evidence="2">AVDCRST_MAG22</strain>
    </source>
</reference>
<organism evidence="2">
    <name type="scientific">uncultured Rubrobacteraceae bacterium</name>
    <dbReference type="NCBI Taxonomy" id="349277"/>
    <lineage>
        <taxon>Bacteria</taxon>
        <taxon>Bacillati</taxon>
        <taxon>Actinomycetota</taxon>
        <taxon>Rubrobacteria</taxon>
        <taxon>Rubrobacterales</taxon>
        <taxon>Rubrobacteraceae</taxon>
        <taxon>environmental samples</taxon>
    </lineage>
</organism>
<gene>
    <name evidence="2" type="ORF">AVDCRST_MAG22-2420</name>
</gene>
<dbReference type="AlphaFoldDB" id="A0A6J4PSV8"/>
<feature type="compositionally biased region" description="Basic residues" evidence="1">
    <location>
        <begin position="44"/>
        <end position="58"/>
    </location>
</feature>
<sequence length="110" mass="12410">GGDRARWPRLPSRRPRVRHGVRLAHQPLQPPQPLLQAPAPAGRARWHLLPRPPPHLRHPPANAQRPPQARPRIARARHDLHDARHLLPLPAQHGRPDREGDRGDAGGRTL</sequence>
<evidence type="ECO:0000256" key="1">
    <source>
        <dbReference type="SAM" id="MobiDB-lite"/>
    </source>
</evidence>